<dbReference type="InterPro" id="IPR001174">
    <property type="entry name" value="HddA/FKP"/>
</dbReference>
<dbReference type="PRINTS" id="PR00960">
    <property type="entry name" value="LMBPPROTEIN"/>
</dbReference>
<reference evidence="6" key="1">
    <citation type="submission" date="2018-05" db="EMBL/GenBank/DDBJ databases">
        <authorList>
            <person name="Lanie J.A."/>
            <person name="Ng W.-L."/>
            <person name="Kazmierczak K.M."/>
            <person name="Andrzejewski T.M."/>
            <person name="Davidsen T.M."/>
            <person name="Wayne K.J."/>
            <person name="Tettelin H."/>
            <person name="Glass J.I."/>
            <person name="Rusch D."/>
            <person name="Podicherti R."/>
            <person name="Tsui H.-C.T."/>
            <person name="Winkler M.E."/>
        </authorList>
    </citation>
    <scope>NUCLEOTIDE SEQUENCE</scope>
</reference>
<protein>
    <recommendedName>
        <fullName evidence="5">GHMP kinase N-terminal domain-containing protein</fullName>
    </recommendedName>
</protein>
<dbReference type="AlphaFoldDB" id="A0A381YC29"/>
<dbReference type="InterPro" id="IPR020568">
    <property type="entry name" value="Ribosomal_Su5_D2-typ_SF"/>
</dbReference>
<evidence type="ECO:0000259" key="5">
    <source>
        <dbReference type="Pfam" id="PF00288"/>
    </source>
</evidence>
<keyword evidence="1" id="KW-0808">Transferase</keyword>
<dbReference type="PROSITE" id="PS00627">
    <property type="entry name" value="GHMP_KINASES_ATP"/>
    <property type="match status" value="1"/>
</dbReference>
<dbReference type="GO" id="GO:0005829">
    <property type="term" value="C:cytosol"/>
    <property type="evidence" value="ECO:0007669"/>
    <property type="project" value="TreeGrafter"/>
</dbReference>
<proteinExistence type="predicted"/>
<dbReference type="GO" id="GO:0004335">
    <property type="term" value="F:galactokinase activity"/>
    <property type="evidence" value="ECO:0007669"/>
    <property type="project" value="TreeGrafter"/>
</dbReference>
<keyword evidence="2" id="KW-0547">Nucleotide-binding</keyword>
<evidence type="ECO:0000256" key="1">
    <source>
        <dbReference type="ARBA" id="ARBA00022679"/>
    </source>
</evidence>
<sequence length="237" mass="26056">MSPQRLSFAGGGTDLPDFYRHHGGAVISATINKYLYVTVKRHSPLFNETYRLSYSKTEHVDTLDEIENDVARECLRLIHVEPPLYIATAADLPASSGLGSSSSFAVGLLYALHTMRGESVSAGQLAEEACHVEIGMLKRPIGKQDQYAAAFGGLNFITFQPDGRVHLDHIWLPDDGAASLFRNSMLFWTGTQRDAGSILEEQRANITETSETLVQMRDLAGDFRDILLQQSNDPGGL</sequence>
<dbReference type="PANTHER" id="PTHR10457:SF29">
    <property type="entry name" value="LMBP PROTEIN"/>
    <property type="match status" value="1"/>
</dbReference>
<feature type="domain" description="GHMP kinase N-terminal" evidence="5">
    <location>
        <begin position="76"/>
        <end position="153"/>
    </location>
</feature>
<keyword evidence="3" id="KW-0418">Kinase</keyword>
<dbReference type="InterPro" id="IPR006203">
    <property type="entry name" value="GHMP_knse_ATP-bd_CS"/>
</dbReference>
<dbReference type="GO" id="GO:0005524">
    <property type="term" value="F:ATP binding"/>
    <property type="evidence" value="ECO:0007669"/>
    <property type="project" value="UniProtKB-KW"/>
</dbReference>
<feature type="non-terminal residue" evidence="6">
    <location>
        <position position="237"/>
    </location>
</feature>
<dbReference type="Gene3D" id="3.30.230.120">
    <property type="match status" value="1"/>
</dbReference>
<dbReference type="Pfam" id="PF00288">
    <property type="entry name" value="GHMP_kinases_N"/>
    <property type="match status" value="1"/>
</dbReference>
<accession>A0A381YC29</accession>
<keyword evidence="4" id="KW-0067">ATP-binding</keyword>
<organism evidence="6">
    <name type="scientific">marine metagenome</name>
    <dbReference type="NCBI Taxonomy" id="408172"/>
    <lineage>
        <taxon>unclassified sequences</taxon>
        <taxon>metagenomes</taxon>
        <taxon>ecological metagenomes</taxon>
    </lineage>
</organism>
<dbReference type="PANTHER" id="PTHR10457">
    <property type="entry name" value="MEVALONATE KINASE/GALACTOKINASE"/>
    <property type="match status" value="1"/>
</dbReference>
<dbReference type="InterPro" id="IPR006204">
    <property type="entry name" value="GHMP_kinase_N_dom"/>
</dbReference>
<evidence type="ECO:0000256" key="4">
    <source>
        <dbReference type="ARBA" id="ARBA00022840"/>
    </source>
</evidence>
<dbReference type="EMBL" id="UINC01017872">
    <property type="protein sequence ID" value="SVA74578.1"/>
    <property type="molecule type" value="Genomic_DNA"/>
</dbReference>
<name>A0A381YC29_9ZZZZ</name>
<gene>
    <name evidence="6" type="ORF">METZ01_LOCUS127432</name>
</gene>
<evidence type="ECO:0000256" key="3">
    <source>
        <dbReference type="ARBA" id="ARBA00022777"/>
    </source>
</evidence>
<dbReference type="GO" id="GO:0006012">
    <property type="term" value="P:galactose metabolic process"/>
    <property type="evidence" value="ECO:0007669"/>
    <property type="project" value="TreeGrafter"/>
</dbReference>
<evidence type="ECO:0000256" key="2">
    <source>
        <dbReference type="ARBA" id="ARBA00022741"/>
    </source>
</evidence>
<evidence type="ECO:0000313" key="6">
    <source>
        <dbReference type="EMBL" id="SVA74578.1"/>
    </source>
</evidence>
<dbReference type="SUPFAM" id="SSF54211">
    <property type="entry name" value="Ribosomal protein S5 domain 2-like"/>
    <property type="match status" value="1"/>
</dbReference>